<keyword evidence="4 9" id="KW-0812">Transmembrane</keyword>
<comment type="subcellular location">
    <subcellularLocation>
        <location evidence="1">Cell membrane</location>
        <topology evidence="1">Multi-pass membrane protein</topology>
    </subcellularLocation>
</comment>
<gene>
    <name evidence="12" type="ORF">SAMN02745191_2420</name>
</gene>
<evidence type="ECO:0000256" key="2">
    <source>
        <dbReference type="ARBA" id="ARBA00022448"/>
    </source>
</evidence>
<dbReference type="Pfam" id="PF00005">
    <property type="entry name" value="ABC_tran"/>
    <property type="match status" value="1"/>
</dbReference>
<evidence type="ECO:0000256" key="6">
    <source>
        <dbReference type="ARBA" id="ARBA00022840"/>
    </source>
</evidence>
<dbReference type="InterPro" id="IPR039421">
    <property type="entry name" value="Type_1_exporter"/>
</dbReference>
<feature type="domain" description="ABC transporter" evidence="10">
    <location>
        <begin position="351"/>
        <end position="586"/>
    </location>
</feature>
<dbReference type="EMBL" id="FUWY01000009">
    <property type="protein sequence ID" value="SKA01727.1"/>
    <property type="molecule type" value="Genomic_DNA"/>
</dbReference>
<keyword evidence="8 9" id="KW-0472">Membrane</keyword>
<dbReference type="SMART" id="SM00382">
    <property type="entry name" value="AAA"/>
    <property type="match status" value="1"/>
</dbReference>
<dbReference type="SUPFAM" id="SSF52540">
    <property type="entry name" value="P-loop containing nucleoside triphosphate hydrolases"/>
    <property type="match status" value="1"/>
</dbReference>
<feature type="transmembrane region" description="Helical" evidence="9">
    <location>
        <begin position="179"/>
        <end position="196"/>
    </location>
</feature>
<dbReference type="InterPro" id="IPR011527">
    <property type="entry name" value="ABC1_TM_dom"/>
</dbReference>
<dbReference type="PANTHER" id="PTHR24221:SF654">
    <property type="entry name" value="ATP-BINDING CASSETTE SUB-FAMILY B MEMBER 6"/>
    <property type="match status" value="1"/>
</dbReference>
<evidence type="ECO:0000313" key="12">
    <source>
        <dbReference type="EMBL" id="SKA01727.1"/>
    </source>
</evidence>
<evidence type="ECO:0000256" key="1">
    <source>
        <dbReference type="ARBA" id="ARBA00004651"/>
    </source>
</evidence>
<dbReference type="GO" id="GO:0005524">
    <property type="term" value="F:ATP binding"/>
    <property type="evidence" value="ECO:0007669"/>
    <property type="project" value="UniProtKB-KW"/>
</dbReference>
<dbReference type="RefSeq" id="WP_078712801.1">
    <property type="nucleotide sequence ID" value="NZ_FUWY01000009.1"/>
</dbReference>
<feature type="domain" description="ABC transmembrane type-1" evidence="11">
    <location>
        <begin position="20"/>
        <end position="320"/>
    </location>
</feature>
<accession>A0A1T4QDP7</accession>
<dbReference type="GO" id="GO:0016887">
    <property type="term" value="F:ATP hydrolysis activity"/>
    <property type="evidence" value="ECO:0007669"/>
    <property type="project" value="InterPro"/>
</dbReference>
<dbReference type="FunFam" id="3.40.50.300:FF:000221">
    <property type="entry name" value="Multidrug ABC transporter ATP-binding protein"/>
    <property type="match status" value="1"/>
</dbReference>
<name>A0A1T4QDP7_9FIRM</name>
<dbReference type="Gene3D" id="3.40.50.300">
    <property type="entry name" value="P-loop containing nucleotide triphosphate hydrolases"/>
    <property type="match status" value="1"/>
</dbReference>
<evidence type="ECO:0000256" key="4">
    <source>
        <dbReference type="ARBA" id="ARBA00022692"/>
    </source>
</evidence>
<evidence type="ECO:0000259" key="10">
    <source>
        <dbReference type="PROSITE" id="PS50893"/>
    </source>
</evidence>
<dbReference type="InterPro" id="IPR003439">
    <property type="entry name" value="ABC_transporter-like_ATP-bd"/>
</dbReference>
<dbReference type="PROSITE" id="PS00211">
    <property type="entry name" value="ABC_TRANSPORTER_1"/>
    <property type="match status" value="1"/>
</dbReference>
<dbReference type="InterPro" id="IPR027417">
    <property type="entry name" value="P-loop_NTPase"/>
</dbReference>
<dbReference type="PROSITE" id="PS50929">
    <property type="entry name" value="ABC_TM1F"/>
    <property type="match status" value="1"/>
</dbReference>
<feature type="transmembrane region" description="Helical" evidence="9">
    <location>
        <begin position="74"/>
        <end position="94"/>
    </location>
</feature>
<evidence type="ECO:0000256" key="8">
    <source>
        <dbReference type="ARBA" id="ARBA00023136"/>
    </source>
</evidence>
<dbReference type="GO" id="GO:0140359">
    <property type="term" value="F:ABC-type transporter activity"/>
    <property type="evidence" value="ECO:0007669"/>
    <property type="project" value="InterPro"/>
</dbReference>
<sequence length="598" mass="67502">MNTWDFVKKYCKDNQVKLYIMIVVTLLYAFLNLVSPLIFSFFIDNIIDNKPITNELFGSILNFLGGRDYVRSNLWIGAACVLFVNVFVCLGVFIRGRLNGIISENMSYHIRNDLYDHLQHLPYAYHVSAKTGDLVQRCTSDVEQVRKVFAGQLSEMIYSVATAVIAIIVLFSIYPPMAILAIVSMPLLIFYAYIFFKRTQKTFLESDEAEGTMTTTIQESLSGIRVIKAFNRERYEIDRFEKKNEVFKNLTFKLIRLLGVYWSTSDLICLSQILLILVVGIFTAIAGNISVGNFFVFISYETMILWPIRNLGRILADIGKATVSVGRLNEILNEPVEDITTGVTPVIKGKIEFDHCDFQYHDANEPILRDVSFSIEQGETVAIIGPTGAGKSTLVHLLSRLYDYTGGSIKIDGVELNTIQREHIRRHIGIVLQEPFLFSKTIHDNIRLANRFSDESKVERAARVASVHEVIQEFELGYETLVGEKGVTLSGGQKQRIAIARTIINETPILIFDDSLSAVDTETDANIRRALNELNKDTTKIIITQRVSSAQDADKILVIEDGTITQIGNHDSLIHEDGLYKRIYEIQSSFIKGGDEND</sequence>
<dbReference type="PROSITE" id="PS50893">
    <property type="entry name" value="ABC_TRANSPORTER_2"/>
    <property type="match status" value="1"/>
</dbReference>
<keyword evidence="3" id="KW-1003">Cell membrane</keyword>
<proteinExistence type="predicted"/>
<reference evidence="13" key="1">
    <citation type="submission" date="2017-02" db="EMBL/GenBank/DDBJ databases">
        <authorList>
            <person name="Varghese N."/>
            <person name="Submissions S."/>
        </authorList>
    </citation>
    <scope>NUCLEOTIDE SEQUENCE [LARGE SCALE GENOMIC DNA]</scope>
    <source>
        <strain evidence="13">ATCC 25662</strain>
    </source>
</reference>
<dbReference type="GO" id="GO:0005886">
    <property type="term" value="C:plasma membrane"/>
    <property type="evidence" value="ECO:0007669"/>
    <property type="project" value="UniProtKB-SubCell"/>
</dbReference>
<evidence type="ECO:0000259" key="11">
    <source>
        <dbReference type="PROSITE" id="PS50929"/>
    </source>
</evidence>
<dbReference type="Gene3D" id="1.20.1560.10">
    <property type="entry name" value="ABC transporter type 1, transmembrane domain"/>
    <property type="match status" value="1"/>
</dbReference>
<evidence type="ECO:0000313" key="13">
    <source>
        <dbReference type="Proteomes" id="UP000243297"/>
    </source>
</evidence>
<keyword evidence="5" id="KW-0547">Nucleotide-binding</keyword>
<keyword evidence="13" id="KW-1185">Reference proteome</keyword>
<dbReference type="STRING" id="118967.SAMN02745191_2420"/>
<dbReference type="AlphaFoldDB" id="A0A1T4QDP7"/>
<evidence type="ECO:0000256" key="5">
    <source>
        <dbReference type="ARBA" id="ARBA00022741"/>
    </source>
</evidence>
<feature type="transmembrane region" description="Helical" evidence="9">
    <location>
        <begin position="18"/>
        <end position="43"/>
    </location>
</feature>
<dbReference type="InterPro" id="IPR017871">
    <property type="entry name" value="ABC_transporter-like_CS"/>
</dbReference>
<evidence type="ECO:0000256" key="3">
    <source>
        <dbReference type="ARBA" id="ARBA00022475"/>
    </source>
</evidence>
<keyword evidence="7 9" id="KW-1133">Transmembrane helix</keyword>
<dbReference type="PANTHER" id="PTHR24221">
    <property type="entry name" value="ATP-BINDING CASSETTE SUB-FAMILY B"/>
    <property type="match status" value="1"/>
</dbReference>
<evidence type="ECO:0000256" key="7">
    <source>
        <dbReference type="ARBA" id="ARBA00022989"/>
    </source>
</evidence>
<protein>
    <submittedName>
        <fullName evidence="12">ATP-binding cassette, subfamily B</fullName>
    </submittedName>
</protein>
<dbReference type="Proteomes" id="UP000243297">
    <property type="component" value="Unassembled WGS sequence"/>
</dbReference>
<keyword evidence="2" id="KW-0813">Transport</keyword>
<dbReference type="Pfam" id="PF00664">
    <property type="entry name" value="ABC_membrane"/>
    <property type="match status" value="1"/>
</dbReference>
<evidence type="ECO:0000256" key="9">
    <source>
        <dbReference type="SAM" id="Phobius"/>
    </source>
</evidence>
<dbReference type="SUPFAM" id="SSF90123">
    <property type="entry name" value="ABC transporter transmembrane region"/>
    <property type="match status" value="1"/>
</dbReference>
<organism evidence="12 13">
    <name type="scientific">Anaerorhabdus furcosa</name>
    <dbReference type="NCBI Taxonomy" id="118967"/>
    <lineage>
        <taxon>Bacteria</taxon>
        <taxon>Bacillati</taxon>
        <taxon>Bacillota</taxon>
        <taxon>Erysipelotrichia</taxon>
        <taxon>Erysipelotrichales</taxon>
        <taxon>Erysipelotrichaceae</taxon>
        <taxon>Anaerorhabdus</taxon>
    </lineage>
</organism>
<feature type="transmembrane region" description="Helical" evidence="9">
    <location>
        <begin position="273"/>
        <end position="300"/>
    </location>
</feature>
<dbReference type="OrthoDB" id="9762778at2"/>
<dbReference type="CDD" id="cd18542">
    <property type="entry name" value="ABC_6TM_YknU_like"/>
    <property type="match status" value="1"/>
</dbReference>
<keyword evidence="6 12" id="KW-0067">ATP-binding</keyword>
<dbReference type="InterPro" id="IPR036640">
    <property type="entry name" value="ABC1_TM_sf"/>
</dbReference>
<feature type="transmembrane region" description="Helical" evidence="9">
    <location>
        <begin position="156"/>
        <end position="173"/>
    </location>
</feature>
<dbReference type="InterPro" id="IPR003593">
    <property type="entry name" value="AAA+_ATPase"/>
</dbReference>